<dbReference type="InterPro" id="IPR001752">
    <property type="entry name" value="Kinesin_motor_dom"/>
</dbReference>
<feature type="binding site" evidence="7">
    <location>
        <begin position="168"/>
        <end position="175"/>
    </location>
    <ligand>
        <name>ATP</name>
        <dbReference type="ChEBI" id="CHEBI:30616"/>
    </ligand>
</feature>
<sequence length="1187" mass="134473">MKNRGGKISRLDSPIPTPTSHHKHRSSRIPKTNPHLRSPFIAGKTNSVKKKSTLPLPPRPSSVPINGNPLKRKLEHEHASEVGVSELVTSDTGVQVVVRIKPLDRSEEDDGRIVRKISNDSLSILDSTFEFDSVADAESTQQDIFELVGIPLVENCLFGFNSSIFAYGQSGSGKTYTMWGPSSALLDKDMTCNAKGLTPRVFERLFERIDEEQSKYSHMLLSYQCRCSFLEIYNEQITDLLDSHQLNHLQIREDVRTGVYVENLTEEYVFSTEDIRKLFVKGLENRRCGTTNVNTESSRSHCVFTCVVESKSKCMSDGLSTVKTSRINFVDLAGSERQKQTSASGERLKEAGHINRSLSQLGNLINILVEISQSGKQRHVPYRDSRLTFLLQESLGGNAKLAMICTVSSSQSCKSETSSTLRFAQRVKAIKNKAIVNEVKRDDINVLREQICKLKDELLRMQSKEGSTGDCQISSSGWNTKRSMNILRQSLSYPIILPVIDDDDDEEMEIDDEEMEIDDKDVENTPIQAALPSHDENNDDAGKSASLSSQAIFSEPTDFCRNPSVNGDSKTEHLIGLEKNAIFEAENMSKDHLIPDIIEGKHIDVTDRKSHENLVADFESTKVNDGKNNLSHSDDKFLADNISLSVSLCSDICNEILQDSYQPVEDQCSSRKSQKTILSMSASSKVNAKDDHSCSWLLNNSYTHMSKSCPSNAAFTEVSNHFSTPANRSGSLHHGQTSPCETFPTEPSIPVIKVDLCMQTLPEESEVSTSYVCTFCKKAQTTLVYKDVGVNTEPDLTILDESHSNQKTTKKIPRAVEKVLAGAIRREMTFEDHCGRQASEITHLNRLVQQYKHERECNMILEQAREDKICRLEGFMNGIIPTDHFMEEEYSSLVNEHKCLKDKYENHPEVLRLHIELRGARDELDKYRNFFDMGERDVLMEEIQDLRIQLQYYIDPASLENKKPSFFPQLVHSNYPLDIPSSEFKGLSKEYTEKMFEEERKLWAEAENKWSSACEELKHDLEIIRTLADKQKIELDSEKNCLEELKEALRTAMQGHARMLDQYADLQEKHIALLSRHRKLRNGISDVRKAAARAGVRGTELKFIDSLAAEIYALKTEREKERQLWRNENKDLQTQLRDTVEAVQTAGKLLVRLKEAEESSDASQKRTAAAEKEVNEAYREIERLKKP</sequence>
<dbReference type="OMA" id="CEKFKIQ"/>
<evidence type="ECO:0000256" key="8">
    <source>
        <dbReference type="SAM" id="Coils"/>
    </source>
</evidence>
<feature type="region of interest" description="Disordered" evidence="9">
    <location>
        <begin position="1"/>
        <end position="67"/>
    </location>
</feature>
<name>A0A0K9NVI1_ZOSMR</name>
<keyword evidence="12" id="KW-1185">Reference proteome</keyword>
<dbReference type="SUPFAM" id="SSF52540">
    <property type="entry name" value="P-loop containing nucleoside triphosphate hydrolases"/>
    <property type="match status" value="1"/>
</dbReference>
<dbReference type="AlphaFoldDB" id="A0A0K9NVI1"/>
<dbReference type="EMBL" id="LFYR01001606">
    <property type="protein sequence ID" value="KMZ60618.1"/>
    <property type="molecule type" value="Genomic_DNA"/>
</dbReference>
<dbReference type="Proteomes" id="UP000036987">
    <property type="component" value="Unassembled WGS sequence"/>
</dbReference>
<evidence type="ECO:0000256" key="2">
    <source>
        <dbReference type="ARBA" id="ARBA00022741"/>
    </source>
</evidence>
<dbReference type="InterPro" id="IPR019821">
    <property type="entry name" value="Kinesin_motor_CS"/>
</dbReference>
<dbReference type="GO" id="GO:0008017">
    <property type="term" value="F:microtubule binding"/>
    <property type="evidence" value="ECO:0000318"/>
    <property type="project" value="GO_Central"/>
</dbReference>
<evidence type="ECO:0000256" key="1">
    <source>
        <dbReference type="ARBA" id="ARBA00022701"/>
    </source>
</evidence>
<dbReference type="InterPro" id="IPR036961">
    <property type="entry name" value="Kinesin_motor_dom_sf"/>
</dbReference>
<evidence type="ECO:0000313" key="12">
    <source>
        <dbReference type="Proteomes" id="UP000036987"/>
    </source>
</evidence>
<evidence type="ECO:0000256" key="3">
    <source>
        <dbReference type="ARBA" id="ARBA00022840"/>
    </source>
</evidence>
<protein>
    <submittedName>
        <fullName evidence="11">Kinesin-like protein KIN12B</fullName>
    </submittedName>
</protein>
<keyword evidence="2 7" id="KW-0547">Nucleotide-binding</keyword>
<evidence type="ECO:0000256" key="9">
    <source>
        <dbReference type="SAM" id="MobiDB-lite"/>
    </source>
</evidence>
<dbReference type="STRING" id="29655.A0A0K9NVI1"/>
<proteinExistence type="inferred from homology"/>
<feature type="domain" description="Kinesin motor" evidence="10">
    <location>
        <begin position="93"/>
        <end position="430"/>
    </location>
</feature>
<dbReference type="GO" id="GO:0009524">
    <property type="term" value="C:phragmoplast"/>
    <property type="evidence" value="ECO:0007669"/>
    <property type="project" value="UniProtKB-ARBA"/>
</dbReference>
<evidence type="ECO:0000259" key="10">
    <source>
        <dbReference type="PROSITE" id="PS50067"/>
    </source>
</evidence>
<reference evidence="12" key="1">
    <citation type="journal article" date="2016" name="Nature">
        <title>The genome of the seagrass Zostera marina reveals angiosperm adaptation to the sea.</title>
        <authorList>
            <person name="Olsen J.L."/>
            <person name="Rouze P."/>
            <person name="Verhelst B."/>
            <person name="Lin Y.-C."/>
            <person name="Bayer T."/>
            <person name="Collen J."/>
            <person name="Dattolo E."/>
            <person name="De Paoli E."/>
            <person name="Dittami S."/>
            <person name="Maumus F."/>
            <person name="Michel G."/>
            <person name="Kersting A."/>
            <person name="Lauritano C."/>
            <person name="Lohaus R."/>
            <person name="Toepel M."/>
            <person name="Tonon T."/>
            <person name="Vanneste K."/>
            <person name="Amirebrahimi M."/>
            <person name="Brakel J."/>
            <person name="Bostroem C."/>
            <person name="Chovatia M."/>
            <person name="Grimwood J."/>
            <person name="Jenkins J.W."/>
            <person name="Jueterbock A."/>
            <person name="Mraz A."/>
            <person name="Stam W.T."/>
            <person name="Tice H."/>
            <person name="Bornberg-Bauer E."/>
            <person name="Green P.J."/>
            <person name="Pearson G.A."/>
            <person name="Procaccini G."/>
            <person name="Duarte C.M."/>
            <person name="Schmutz J."/>
            <person name="Reusch T.B.H."/>
            <person name="Van de Peer Y."/>
        </authorList>
    </citation>
    <scope>NUCLEOTIDE SEQUENCE [LARGE SCALE GENOMIC DNA]</scope>
    <source>
        <strain evidence="12">cv. Finnish</strain>
    </source>
</reference>
<keyword evidence="5 7" id="KW-0505">Motor protein</keyword>
<dbReference type="GO" id="GO:0007018">
    <property type="term" value="P:microtubule-based movement"/>
    <property type="evidence" value="ECO:0000318"/>
    <property type="project" value="GO_Central"/>
</dbReference>
<evidence type="ECO:0000313" key="11">
    <source>
        <dbReference type="EMBL" id="KMZ60618.1"/>
    </source>
</evidence>
<dbReference type="PANTHER" id="PTHR37739">
    <property type="entry name" value="KINESIN-LIKE PROTEIN KIN-12D"/>
    <property type="match status" value="1"/>
</dbReference>
<dbReference type="PRINTS" id="PR00380">
    <property type="entry name" value="KINESINHEAVY"/>
</dbReference>
<dbReference type="GO" id="GO:0008574">
    <property type="term" value="F:plus-end-directed microtubule motor activity"/>
    <property type="evidence" value="ECO:0000318"/>
    <property type="project" value="GO_Central"/>
</dbReference>
<dbReference type="SMART" id="SM00129">
    <property type="entry name" value="KISc"/>
    <property type="match status" value="1"/>
</dbReference>
<dbReference type="GO" id="GO:0005737">
    <property type="term" value="C:cytoplasm"/>
    <property type="evidence" value="ECO:0000318"/>
    <property type="project" value="GO_Central"/>
</dbReference>
<dbReference type="GO" id="GO:0005871">
    <property type="term" value="C:kinesin complex"/>
    <property type="evidence" value="ECO:0000318"/>
    <property type="project" value="GO_Central"/>
</dbReference>
<evidence type="ECO:0000256" key="6">
    <source>
        <dbReference type="ARBA" id="ARBA00034488"/>
    </source>
</evidence>
<organism evidence="11 12">
    <name type="scientific">Zostera marina</name>
    <name type="common">Eelgrass</name>
    <dbReference type="NCBI Taxonomy" id="29655"/>
    <lineage>
        <taxon>Eukaryota</taxon>
        <taxon>Viridiplantae</taxon>
        <taxon>Streptophyta</taxon>
        <taxon>Embryophyta</taxon>
        <taxon>Tracheophyta</taxon>
        <taxon>Spermatophyta</taxon>
        <taxon>Magnoliopsida</taxon>
        <taxon>Liliopsida</taxon>
        <taxon>Zosteraceae</taxon>
        <taxon>Zostera</taxon>
    </lineage>
</organism>
<keyword evidence="4 8" id="KW-0175">Coiled coil</keyword>
<dbReference type="Pfam" id="PF00225">
    <property type="entry name" value="Kinesin"/>
    <property type="match status" value="1"/>
</dbReference>
<dbReference type="GO" id="GO:0005874">
    <property type="term" value="C:microtubule"/>
    <property type="evidence" value="ECO:0000318"/>
    <property type="project" value="GO_Central"/>
</dbReference>
<evidence type="ECO:0000256" key="4">
    <source>
        <dbReference type="ARBA" id="ARBA00023054"/>
    </source>
</evidence>
<keyword evidence="1" id="KW-0493">Microtubule</keyword>
<dbReference type="GO" id="GO:0005524">
    <property type="term" value="F:ATP binding"/>
    <property type="evidence" value="ECO:0007669"/>
    <property type="project" value="UniProtKB-UniRule"/>
</dbReference>
<keyword evidence="3 7" id="KW-0067">ATP-binding</keyword>
<dbReference type="InterPro" id="IPR027417">
    <property type="entry name" value="P-loop_NTPase"/>
</dbReference>
<dbReference type="InterPro" id="IPR044986">
    <property type="entry name" value="KIF15/KIN-12"/>
</dbReference>
<dbReference type="OrthoDB" id="3176171at2759"/>
<comment type="caution">
    <text evidence="11">The sequence shown here is derived from an EMBL/GenBank/DDBJ whole genome shotgun (WGS) entry which is preliminary data.</text>
</comment>
<evidence type="ECO:0000256" key="7">
    <source>
        <dbReference type="PROSITE-ProRule" id="PRU00283"/>
    </source>
</evidence>
<accession>A0A0K9NVI1</accession>
<gene>
    <name evidence="11" type="ORF">ZOSMA_58G00750</name>
</gene>
<dbReference type="PANTHER" id="PTHR37739:SF16">
    <property type="entry name" value="KINESIN-LIKE PROTEIN"/>
    <property type="match status" value="1"/>
</dbReference>
<dbReference type="PROSITE" id="PS00411">
    <property type="entry name" value="KINESIN_MOTOR_1"/>
    <property type="match status" value="1"/>
</dbReference>
<dbReference type="FunFam" id="3.40.850.10:FF:000052">
    <property type="entry name" value="Kinesin-like protein KIN-12F"/>
    <property type="match status" value="1"/>
</dbReference>
<dbReference type="Gene3D" id="3.40.850.10">
    <property type="entry name" value="Kinesin motor domain"/>
    <property type="match status" value="1"/>
</dbReference>
<comment type="similarity">
    <text evidence="6">Belongs to the TRAFAC class myosin-kinesin ATPase superfamily. Kinesin family. KIN-12 subfamily.</text>
</comment>
<dbReference type="GO" id="GO:0016887">
    <property type="term" value="F:ATP hydrolysis activity"/>
    <property type="evidence" value="ECO:0000318"/>
    <property type="project" value="GO_Central"/>
</dbReference>
<dbReference type="PROSITE" id="PS50067">
    <property type="entry name" value="KINESIN_MOTOR_2"/>
    <property type="match status" value="1"/>
</dbReference>
<evidence type="ECO:0000256" key="5">
    <source>
        <dbReference type="ARBA" id="ARBA00023175"/>
    </source>
</evidence>
<feature type="coiled-coil region" evidence="8">
    <location>
        <begin position="1115"/>
        <end position="1173"/>
    </location>
</feature>